<dbReference type="InterPro" id="IPR002110">
    <property type="entry name" value="Ankyrin_rpt"/>
</dbReference>
<dbReference type="EMBL" id="JANTQA010000032">
    <property type="protein sequence ID" value="KAJ3438990.1"/>
    <property type="molecule type" value="Genomic_DNA"/>
</dbReference>
<evidence type="ECO:0000313" key="6">
    <source>
        <dbReference type="Proteomes" id="UP001146793"/>
    </source>
</evidence>
<keyword evidence="1" id="KW-0677">Repeat</keyword>
<feature type="repeat" description="ANK" evidence="3">
    <location>
        <begin position="1170"/>
        <end position="1204"/>
    </location>
</feature>
<proteinExistence type="predicted"/>
<dbReference type="PANTHER" id="PTHR24126:SF14">
    <property type="entry name" value="ANK_REP_REGION DOMAIN-CONTAINING PROTEIN"/>
    <property type="match status" value="1"/>
</dbReference>
<dbReference type="PANTHER" id="PTHR24126">
    <property type="entry name" value="ANKYRIN REPEAT, PH AND SEC7 DOMAIN CONTAINING PROTEIN SECG-RELATED"/>
    <property type="match status" value="1"/>
</dbReference>
<sequence length="1440" mass="169831">MSFITLKTKWNSKNINKPYCVKRTGSTFRSALHWLCSCKNERITVSKIEYLLSLGANINLQSNSRLKSTPLDLLCWKHNTRHSEEIKKCILYLIEQGSNPFLIDPQFNEEQGIGFYLKNLFPFAFNEFFCKFYLALTENKKNNKNSGTLTLFELLSKEEMNLLNNKKDQPRKGKINEKQIMTNKKQKKPKGKTTKGIINEKQITPNNNQSKLTQVEINEKLKEHFGITSLHLIFFLVNQTKIKNLSRILKIIKRKIIKANTIMMLNLTPLHVLLNGEIKNPELTLSLIEIYYENLGKIQSQNIFGQTPLMLLCLQKNPPFEIFESVITKGTDISRIDFKHKRNALHYLCLREKKTEESKENNYNMIHYLIKNGIAINCQDYKKNTALHLVCLQKQPDIKIIKLLINSGTDLNLKNKANLTILHLLIEKKKNYLFKYSMIKLLIENGVNHKQYHYFHKNLLQLVCSKSNVSKKILKYFSSKGYNLNNKTKDKSEMNCFHLYCSTNNPKINILQFIMGKMNDINDVEKENYQTGFDILCQNTTTSIQNLETLLKTYKIKLNKEKNEKGNLITPLHYICQNSRLDLNKIKLLIKYGSNINSQTRRGETPFHFICKHKNLPFHILNYFFKNQLNNNTFDNYENTGFSLLCLYHYKPSVKLINYFLKNCNQKINLNYQDKKGETILHKLLKSKYKIDFNYLTYLISLGMDLSIKNKANRTPFHYICNKSDQLSINDFQKLFNKILKIIREINNNKFNNNNNNNNNHNINKNNQDVNNTDNYSNNNDNNNNNNDDDDVVKIFLKKSLLSFLKQKKLPNLTLINIFLAKIKNINFHYKNDNNNTPFHLICKYPQNNDLFELIKLFTKYKINFNLFNNEQLTGFHLLIESEKPNIQILKFIIDNGYDINLQNKLNQTAFHLYLENNTGYNEEILKLFLNQKKPKNNEKINLNLTDHLKQIPFHIYCKKQIIIASVYNIFELFIKLGSNINSQDDKGNTPFHLFLQKNKNYSIFIFNYFLSLEPNLLLYNKERNTILHLIIQRGNFKKKFTYIKKLVEIYLKKYQKRSFKIILEILNNLLNKSHANLELMDLFMEKILLFNIKILPGMQKKILKYFVQKENFTIAFLEQLANIGFQYKYNFENDCNILHLYCCCTGKIKINVIKYFLKLGFDINSLDQTKRTPFHYYCKYGKIGADAFHFFLENGTNINQVDTSGMLPIHYLCCNSSDSKNYFLQYLISNGQQIEFEKFSLFNYFLQNYGTQKINIQTIKCCLDQKIDVNFYSEGYRMVPLHFYLEYNFKLDSDVIELLLQNGADPNNDKYNFTPFQILTRKNYDVTPFIEQLLKYNSNINCISRSGRTPLILACECYVPCIQNIKCLIRNGADVNNKDKNNTREAFQILLQHHDYKITLDIVKLFMKNGLFLNRKIYWNTTYLSIICYKLSDFKDFLK</sequence>
<dbReference type="SUPFAM" id="SSF48403">
    <property type="entry name" value="Ankyrin repeat"/>
    <property type="match status" value="4"/>
</dbReference>
<reference evidence="5" key="1">
    <citation type="submission" date="2022-08" db="EMBL/GenBank/DDBJ databases">
        <title>Novel sulphate-reducing endosymbionts in the free-living metamonad Anaeramoeba.</title>
        <authorList>
            <person name="Jerlstrom-Hultqvist J."/>
            <person name="Cepicka I."/>
            <person name="Gallot-Lavallee L."/>
            <person name="Salas-Leiva D."/>
            <person name="Curtis B.A."/>
            <person name="Zahonova K."/>
            <person name="Pipaliya S."/>
            <person name="Dacks J."/>
            <person name="Roger A.J."/>
        </authorList>
    </citation>
    <scope>NUCLEOTIDE SEQUENCE</scope>
    <source>
        <strain evidence="5">Busselton2</strain>
    </source>
</reference>
<name>A0AAV7ZF16_9EUKA</name>
<dbReference type="Proteomes" id="UP001146793">
    <property type="component" value="Unassembled WGS sequence"/>
</dbReference>
<dbReference type="SMART" id="SM00248">
    <property type="entry name" value="ANK"/>
    <property type="match status" value="26"/>
</dbReference>
<protein>
    <submittedName>
        <fullName evidence="5">Ankyrin repeat-containing</fullName>
    </submittedName>
</protein>
<organism evidence="5 6">
    <name type="scientific">Anaeramoeba flamelloides</name>
    <dbReference type="NCBI Taxonomy" id="1746091"/>
    <lineage>
        <taxon>Eukaryota</taxon>
        <taxon>Metamonada</taxon>
        <taxon>Anaeramoebidae</taxon>
        <taxon>Anaeramoeba</taxon>
    </lineage>
</organism>
<feature type="repeat" description="ANK" evidence="3">
    <location>
        <begin position="1347"/>
        <end position="1381"/>
    </location>
</feature>
<dbReference type="Pfam" id="PF12796">
    <property type="entry name" value="Ank_2"/>
    <property type="match status" value="3"/>
</dbReference>
<feature type="region of interest" description="Disordered" evidence="4">
    <location>
        <begin position="751"/>
        <end position="788"/>
    </location>
</feature>
<evidence type="ECO:0000256" key="2">
    <source>
        <dbReference type="ARBA" id="ARBA00023043"/>
    </source>
</evidence>
<accession>A0AAV7ZF16</accession>
<dbReference type="PROSITE" id="PS50088">
    <property type="entry name" value="ANK_REPEAT"/>
    <property type="match status" value="4"/>
</dbReference>
<evidence type="ECO:0000256" key="4">
    <source>
        <dbReference type="SAM" id="MobiDB-lite"/>
    </source>
</evidence>
<feature type="repeat" description="ANK" evidence="3">
    <location>
        <begin position="567"/>
        <end position="601"/>
    </location>
</feature>
<evidence type="ECO:0000256" key="1">
    <source>
        <dbReference type="ARBA" id="ARBA00022737"/>
    </source>
</evidence>
<comment type="caution">
    <text evidence="5">The sequence shown here is derived from an EMBL/GenBank/DDBJ whole genome shotgun (WGS) entry which is preliminary data.</text>
</comment>
<dbReference type="InterPro" id="IPR036770">
    <property type="entry name" value="Ankyrin_rpt-contain_sf"/>
</dbReference>
<feature type="compositionally biased region" description="Low complexity" evidence="4">
    <location>
        <begin position="751"/>
        <end position="786"/>
    </location>
</feature>
<keyword evidence="2 3" id="KW-0040">ANK repeat</keyword>
<evidence type="ECO:0000256" key="3">
    <source>
        <dbReference type="PROSITE-ProRule" id="PRU00023"/>
    </source>
</evidence>
<dbReference type="PROSITE" id="PS50297">
    <property type="entry name" value="ANK_REP_REGION"/>
    <property type="match status" value="2"/>
</dbReference>
<feature type="repeat" description="ANK" evidence="3">
    <location>
        <begin position="382"/>
        <end position="416"/>
    </location>
</feature>
<evidence type="ECO:0000313" key="5">
    <source>
        <dbReference type="EMBL" id="KAJ3438990.1"/>
    </source>
</evidence>
<dbReference type="Pfam" id="PF13637">
    <property type="entry name" value="Ank_4"/>
    <property type="match status" value="1"/>
</dbReference>
<dbReference type="Gene3D" id="1.25.40.20">
    <property type="entry name" value="Ankyrin repeat-containing domain"/>
    <property type="match status" value="7"/>
</dbReference>
<gene>
    <name evidence="5" type="ORF">M0812_15005</name>
</gene>